<dbReference type="PRINTS" id="PR01070">
    <property type="entry name" value="ACCCTRFRASEB"/>
</dbReference>
<feature type="domain" description="CoA carboxyltransferase N-terminal" evidence="14">
    <location>
        <begin position="23"/>
        <end position="292"/>
    </location>
</feature>
<dbReference type="InterPro" id="IPR041010">
    <property type="entry name" value="Znf-ACC"/>
</dbReference>
<name>A0ABS5HJ64_9BACT</name>
<evidence type="ECO:0000313" key="15">
    <source>
        <dbReference type="EMBL" id="MBR8464298.1"/>
    </source>
</evidence>
<evidence type="ECO:0000256" key="5">
    <source>
        <dbReference type="ARBA" id="ARBA00022741"/>
    </source>
</evidence>
<comment type="subunit">
    <text evidence="13">Acetyl-CoA carboxylase is a heterohexamer composed of biotin carboxyl carrier protein (AccB), biotin carboxylase (AccC) and two subunits each of ACCase subunit alpha (AccA) and ACCase subunit beta (AccD).</text>
</comment>
<evidence type="ECO:0000256" key="6">
    <source>
        <dbReference type="ARBA" id="ARBA00022771"/>
    </source>
</evidence>
<keyword evidence="16" id="KW-1185">Reference proteome</keyword>
<evidence type="ECO:0000256" key="8">
    <source>
        <dbReference type="ARBA" id="ARBA00022833"/>
    </source>
</evidence>
<comment type="catalytic activity">
    <reaction evidence="13">
        <text>N(6)-carboxybiotinyl-L-lysyl-[protein] + acetyl-CoA = N(6)-biotinyl-L-lysyl-[protein] + malonyl-CoA</text>
        <dbReference type="Rhea" id="RHEA:54728"/>
        <dbReference type="Rhea" id="RHEA-COMP:10505"/>
        <dbReference type="Rhea" id="RHEA-COMP:10506"/>
        <dbReference type="ChEBI" id="CHEBI:57288"/>
        <dbReference type="ChEBI" id="CHEBI:57384"/>
        <dbReference type="ChEBI" id="CHEBI:83144"/>
        <dbReference type="ChEBI" id="CHEBI:83145"/>
        <dbReference type="EC" id="2.1.3.15"/>
    </reaction>
</comment>
<feature type="binding site" evidence="13">
    <location>
        <position position="46"/>
    </location>
    <ligand>
        <name>Zn(2+)</name>
        <dbReference type="ChEBI" id="CHEBI:29105"/>
    </ligand>
</feature>
<comment type="similarity">
    <text evidence="13">Belongs to the AccD/PCCB family.</text>
</comment>
<comment type="pathway">
    <text evidence="13">Lipid metabolism; malonyl-CoA biosynthesis; malonyl-CoA from acetyl-CoA: step 1/1.</text>
</comment>
<proteinExistence type="inferred from homology"/>
<gene>
    <name evidence="13" type="primary">accD</name>
    <name evidence="15" type="ORF">KDD93_06950</name>
</gene>
<dbReference type="Pfam" id="PF17848">
    <property type="entry name" value="Zn_ribbon_ACC"/>
    <property type="match status" value="1"/>
</dbReference>
<evidence type="ECO:0000256" key="10">
    <source>
        <dbReference type="ARBA" id="ARBA00023098"/>
    </source>
</evidence>
<reference evidence="15 16" key="1">
    <citation type="submission" date="2021-04" db="EMBL/GenBank/DDBJ databases">
        <title>Molecular and phenotypic characterization and identification of bacterial isolates recovered from the Anatolian ground squirrels (Spermophilus xanthoprymnus) and which have the potential to form a new species in the Campylobacter genus.</title>
        <authorList>
            <person name="Aydin F."/>
            <person name="Abay S."/>
            <person name="Kayman T."/>
            <person name="Karakaya E."/>
            <person name="Mustak H.K."/>
            <person name="Mustak I.B."/>
            <person name="Bilgin N."/>
            <person name="Duzler A."/>
            <person name="Sahin O."/>
            <person name="Guran O."/>
            <person name="Saticioglu I.B."/>
        </authorList>
    </citation>
    <scope>NUCLEOTIDE SEQUENCE [LARGE SCALE GENOMIC DNA]</scope>
    <source>
        <strain evidence="16">faydin-G24</strain>
    </source>
</reference>
<evidence type="ECO:0000256" key="12">
    <source>
        <dbReference type="ARBA" id="ARBA00025280"/>
    </source>
</evidence>
<dbReference type="GO" id="GO:0003989">
    <property type="term" value="F:acetyl-CoA carboxylase activity"/>
    <property type="evidence" value="ECO:0007669"/>
    <property type="project" value="UniProtKB-EC"/>
</dbReference>
<evidence type="ECO:0000256" key="9">
    <source>
        <dbReference type="ARBA" id="ARBA00022840"/>
    </source>
</evidence>
<organism evidence="15 16">
    <name type="scientific">Campylobacter anatolicus</name>
    <dbReference type="NCBI Taxonomy" id="2829105"/>
    <lineage>
        <taxon>Bacteria</taxon>
        <taxon>Pseudomonadati</taxon>
        <taxon>Campylobacterota</taxon>
        <taxon>Epsilonproteobacteria</taxon>
        <taxon>Campylobacterales</taxon>
        <taxon>Campylobacteraceae</taxon>
        <taxon>Campylobacter</taxon>
    </lineage>
</organism>
<feature type="binding site" evidence="13">
    <location>
        <position position="30"/>
    </location>
    <ligand>
        <name>Zn(2+)</name>
        <dbReference type="ChEBI" id="CHEBI:29105"/>
    </ligand>
</feature>
<dbReference type="NCBIfam" id="TIGR00515">
    <property type="entry name" value="accD"/>
    <property type="match status" value="1"/>
</dbReference>
<dbReference type="SUPFAM" id="SSF52096">
    <property type="entry name" value="ClpP/crotonase"/>
    <property type="match status" value="1"/>
</dbReference>
<evidence type="ECO:0000256" key="2">
    <source>
        <dbReference type="ARBA" id="ARBA00022516"/>
    </source>
</evidence>
<dbReference type="InterPro" id="IPR034733">
    <property type="entry name" value="AcCoA_carboxyl_beta"/>
</dbReference>
<dbReference type="InterPro" id="IPR011762">
    <property type="entry name" value="COA_CT_N"/>
</dbReference>
<dbReference type="RefSeq" id="WP_212142230.1">
    <property type="nucleotide sequence ID" value="NZ_JAGSSW010000007.1"/>
</dbReference>
<evidence type="ECO:0000256" key="13">
    <source>
        <dbReference type="HAMAP-Rule" id="MF_01395"/>
    </source>
</evidence>
<keyword evidence="7 13" id="KW-0276">Fatty acid metabolism</keyword>
<keyword evidence="10 13" id="KW-0443">Lipid metabolism</keyword>
<feature type="binding site" evidence="13">
    <location>
        <position position="49"/>
    </location>
    <ligand>
        <name>Zn(2+)</name>
        <dbReference type="ChEBI" id="CHEBI:29105"/>
    </ligand>
</feature>
<comment type="caution">
    <text evidence="15">The sequence shown here is derived from an EMBL/GenBank/DDBJ whole genome shotgun (WGS) entry which is preliminary data.</text>
</comment>
<comment type="cofactor">
    <cofactor evidence="13">
        <name>Zn(2+)</name>
        <dbReference type="ChEBI" id="CHEBI:29105"/>
    </cofactor>
    <text evidence="13">Binds 1 zinc ion per subunit.</text>
</comment>
<dbReference type="InterPro" id="IPR029045">
    <property type="entry name" value="ClpP/crotonase-like_dom_sf"/>
</dbReference>
<keyword evidence="15" id="KW-0436">Ligase</keyword>
<evidence type="ECO:0000259" key="14">
    <source>
        <dbReference type="PROSITE" id="PS50980"/>
    </source>
</evidence>
<dbReference type="PANTHER" id="PTHR42995:SF5">
    <property type="entry name" value="ACETYL-COENZYME A CARBOXYLASE CARBOXYL TRANSFERASE SUBUNIT BETA, CHLOROPLASTIC"/>
    <property type="match status" value="1"/>
</dbReference>
<evidence type="ECO:0000313" key="16">
    <source>
        <dbReference type="Proteomes" id="UP000682951"/>
    </source>
</evidence>
<keyword evidence="2 13" id="KW-0444">Lipid biosynthesis</keyword>
<dbReference type="InterPro" id="IPR000438">
    <property type="entry name" value="Acetyl_CoA_COase_Trfase_b_su"/>
</dbReference>
<keyword evidence="3 13" id="KW-0808">Transferase</keyword>
<evidence type="ECO:0000256" key="11">
    <source>
        <dbReference type="ARBA" id="ARBA00023160"/>
    </source>
</evidence>
<dbReference type="PANTHER" id="PTHR42995">
    <property type="entry name" value="ACETYL-COENZYME A CARBOXYLASE CARBOXYL TRANSFERASE SUBUNIT BETA, CHLOROPLASTIC"/>
    <property type="match status" value="1"/>
</dbReference>
<evidence type="ECO:0000256" key="3">
    <source>
        <dbReference type="ARBA" id="ARBA00022679"/>
    </source>
</evidence>
<dbReference type="Pfam" id="PF01039">
    <property type="entry name" value="Carboxyl_trans"/>
    <property type="match status" value="1"/>
</dbReference>
<dbReference type="Proteomes" id="UP000682951">
    <property type="component" value="Unassembled WGS sequence"/>
</dbReference>
<dbReference type="EMBL" id="JAGSSW010000007">
    <property type="protein sequence ID" value="MBR8464298.1"/>
    <property type="molecule type" value="Genomic_DNA"/>
</dbReference>
<keyword evidence="5 13" id="KW-0547">Nucleotide-binding</keyword>
<dbReference type="Gene3D" id="3.90.226.10">
    <property type="entry name" value="2-enoyl-CoA Hydratase, Chain A, domain 1"/>
    <property type="match status" value="1"/>
</dbReference>
<accession>A0ABS5HJ64</accession>
<sequence length="313" mass="34993">MNFSDIFSKIRKAQPRPEEAPTHWVKCDSCHSLMYYKEVEACFNVCPKCGYHMRLKPIDRINLLCDEGSFVELNTNLKPTDPLNFVDKKSYKKRITESKEKTGRTSSVICGEGKCNGINIQLVVFDFSFMGGSLASVEGEKIVRAIKRSIKKQEPLIIISASGGARMQESTFSLMQMSKTSAALKLLDEAKVPYISILTDPTMGGVSASFAWLGDIIIAEPGALIGFAGQRVIKQTIGSDLPEGFQRSEFLLEHGLIDAIVPRNEHKKFISDMLNLLDNKQKNTIKDSKIQLDLDDYEKSNNKPFELKLKSKG</sequence>
<comment type="function">
    <text evidence="12 13">Component of the acetyl coenzyme A carboxylase (ACC) complex. Biotin carboxylase (BC) catalyzes the carboxylation of biotin on its carrier protein (BCCP) and then the CO(2) group is transferred by the transcarboxylase to acetyl-CoA to form malonyl-CoA.</text>
</comment>
<keyword evidence="9 13" id="KW-0067">ATP-binding</keyword>
<evidence type="ECO:0000256" key="7">
    <source>
        <dbReference type="ARBA" id="ARBA00022832"/>
    </source>
</evidence>
<dbReference type="HAMAP" id="MF_01395">
    <property type="entry name" value="AcetylCoA_CT_beta"/>
    <property type="match status" value="1"/>
</dbReference>
<keyword evidence="11 13" id="KW-0275">Fatty acid biosynthesis</keyword>
<protein>
    <recommendedName>
        <fullName evidence="13">Acetyl-coenzyme A carboxylase carboxyl transferase subunit beta</fullName>
        <shortName evidence="13">ACCase subunit beta</shortName>
        <shortName evidence="13">Acetyl-CoA carboxylase carboxyltransferase subunit beta</shortName>
        <ecNumber evidence="13">2.1.3.15</ecNumber>
    </recommendedName>
</protein>
<feature type="binding site" evidence="13">
    <location>
        <position position="27"/>
    </location>
    <ligand>
        <name>Zn(2+)</name>
        <dbReference type="ChEBI" id="CHEBI:29105"/>
    </ligand>
</feature>
<keyword evidence="13" id="KW-0963">Cytoplasm</keyword>
<keyword evidence="8 13" id="KW-0862">Zinc</keyword>
<dbReference type="PROSITE" id="PS50980">
    <property type="entry name" value="COA_CT_NTER"/>
    <property type="match status" value="1"/>
</dbReference>
<keyword evidence="6 13" id="KW-0863">Zinc-finger</keyword>
<keyword evidence="4 13" id="KW-0479">Metal-binding</keyword>
<comment type="subcellular location">
    <subcellularLocation>
        <location evidence="1 13">Cytoplasm</location>
    </subcellularLocation>
</comment>
<evidence type="ECO:0000256" key="1">
    <source>
        <dbReference type="ARBA" id="ARBA00004496"/>
    </source>
</evidence>
<evidence type="ECO:0000256" key="4">
    <source>
        <dbReference type="ARBA" id="ARBA00022723"/>
    </source>
</evidence>
<feature type="zinc finger region" description="C4-type" evidence="13">
    <location>
        <begin position="27"/>
        <end position="49"/>
    </location>
</feature>
<dbReference type="EC" id="2.1.3.15" evidence="13"/>